<name>A0ABQ7G635_DUNSA</name>
<evidence type="ECO:0000313" key="1">
    <source>
        <dbReference type="EMBL" id="KAF5830063.1"/>
    </source>
</evidence>
<dbReference type="Proteomes" id="UP000815325">
    <property type="component" value="Unassembled WGS sequence"/>
</dbReference>
<dbReference type="Gene3D" id="1.10.4080.10">
    <property type="entry name" value="ADP-ribosylation/Crystallin J1"/>
    <property type="match status" value="2"/>
</dbReference>
<sequence length="234" mass="25123">MLQGAVLEFVHGYNEQDARKALTMPGGGVWHVGPGQPTDDSELMLALLHGLRGQDPFKEFPAQVVASRYKEWYQSPPFDVGNTCANAFSVSDPSKMAAAAAKFNMAMESNGALMRGGPIAVWCALHGVTDDAIVAAHARADSRLSHCSQESIFKVLMLRGDTDTNACIVGYIMGALRGVAGIPEFMKGPVLAFDCTQPERGIARLGVYRAAWADTLIAEMWRGESSAQQCQGSN</sequence>
<gene>
    <name evidence="1" type="ORF">DUNSADRAFT_15063</name>
</gene>
<accession>A0ABQ7G635</accession>
<dbReference type="EMBL" id="MU070082">
    <property type="protein sequence ID" value="KAF5830063.1"/>
    <property type="molecule type" value="Genomic_DNA"/>
</dbReference>
<reference evidence="1" key="1">
    <citation type="submission" date="2017-08" db="EMBL/GenBank/DDBJ databases">
        <authorList>
            <person name="Polle J.E."/>
            <person name="Barry K."/>
            <person name="Cushman J."/>
            <person name="Schmutz J."/>
            <person name="Tran D."/>
            <person name="Hathwaick L.T."/>
            <person name="Yim W.C."/>
            <person name="Jenkins J."/>
            <person name="Mckie-Krisberg Z.M."/>
            <person name="Prochnik S."/>
            <person name="Lindquist E."/>
            <person name="Dockter R.B."/>
            <person name="Adam C."/>
            <person name="Molina H."/>
            <person name="Bunkerborg J."/>
            <person name="Jin E."/>
            <person name="Buchheim M."/>
            <person name="Magnuson J."/>
        </authorList>
    </citation>
    <scope>NUCLEOTIDE SEQUENCE</scope>
    <source>
        <strain evidence="1">CCAP 19/18</strain>
    </source>
</reference>
<dbReference type="InterPro" id="IPR005502">
    <property type="entry name" value="Ribosyl_crysJ1"/>
</dbReference>
<dbReference type="InterPro" id="IPR036705">
    <property type="entry name" value="Ribosyl_crysJ1_sf"/>
</dbReference>
<dbReference type="Pfam" id="PF03747">
    <property type="entry name" value="ADP_ribosyl_GH"/>
    <property type="match status" value="1"/>
</dbReference>
<organism evidence="1 2">
    <name type="scientific">Dunaliella salina</name>
    <name type="common">Green alga</name>
    <name type="synonym">Protococcus salinus</name>
    <dbReference type="NCBI Taxonomy" id="3046"/>
    <lineage>
        <taxon>Eukaryota</taxon>
        <taxon>Viridiplantae</taxon>
        <taxon>Chlorophyta</taxon>
        <taxon>core chlorophytes</taxon>
        <taxon>Chlorophyceae</taxon>
        <taxon>CS clade</taxon>
        <taxon>Chlamydomonadales</taxon>
        <taxon>Dunaliellaceae</taxon>
        <taxon>Dunaliella</taxon>
    </lineage>
</organism>
<keyword evidence="2" id="KW-1185">Reference proteome</keyword>
<dbReference type="SUPFAM" id="SSF101478">
    <property type="entry name" value="ADP-ribosylglycohydrolase"/>
    <property type="match status" value="1"/>
</dbReference>
<proteinExistence type="predicted"/>
<evidence type="ECO:0000313" key="2">
    <source>
        <dbReference type="Proteomes" id="UP000815325"/>
    </source>
</evidence>
<protein>
    <submittedName>
        <fullName evidence="1">ADP-ribosylation/Crystallin J1</fullName>
    </submittedName>
</protein>
<comment type="caution">
    <text evidence="1">The sequence shown here is derived from an EMBL/GenBank/DDBJ whole genome shotgun (WGS) entry which is preliminary data.</text>
</comment>